<keyword evidence="5" id="KW-0001">2Fe-2S</keyword>
<keyword evidence="7" id="KW-0677">Repeat</keyword>
<dbReference type="GO" id="GO:0008901">
    <property type="term" value="F:ferredoxin hydrogenase activity"/>
    <property type="evidence" value="ECO:0007669"/>
    <property type="project" value="InterPro"/>
</dbReference>
<keyword evidence="4" id="KW-0004">4Fe-4S</keyword>
<dbReference type="Gene3D" id="4.10.260.20">
    <property type="entry name" value="Iron hydrogenase, small subunit"/>
    <property type="match status" value="1"/>
</dbReference>
<dbReference type="RefSeq" id="WP_134113841.1">
    <property type="nucleotide sequence ID" value="NZ_SOBG01000010.1"/>
</dbReference>
<dbReference type="InterPro" id="IPR017900">
    <property type="entry name" value="4Fe4S_Fe_S_CS"/>
</dbReference>
<keyword evidence="9" id="KW-0408">Iron</keyword>
<dbReference type="Pfam" id="PF22117">
    <property type="entry name" value="Fer4_Nqo3"/>
    <property type="match status" value="1"/>
</dbReference>
<dbReference type="PANTHER" id="PTHR11615">
    <property type="entry name" value="NITRATE, FORMATE, IRON DEHYDROGENASE"/>
    <property type="match status" value="1"/>
</dbReference>
<name>A0AA46I4Y2_9FUSO</name>
<evidence type="ECO:0000256" key="6">
    <source>
        <dbReference type="ARBA" id="ARBA00022723"/>
    </source>
</evidence>
<sequence length="588" mass="65198">METVKIKINGIEVEAPKNSTILTAAKSIGINIPTLCHLNIGSIGFINNHASCRMCVVEVNGNENLYPSCETKVQEGMEIITNSTELMHVRKTVLELLLSNHPKECLTCSKSGECELQTLAQEFKIKDIRFEGEQSTYRIDNSPAIIRDIDKCIMCRRCETMCNSIQTCNILHAVNRGFESVVAPTHEKDLEDTGCTFCGQCVAVCPVGALHERDYTWDVVEALANKKKKVIVQVAPAVRVALGEEFGLEPGTDVTGKIVSALRMMGFDYVFDTNFAADLTIMEEATELKKRVEGYLAKDPDVKLPILTSCCPAWVKFIEHNYPDMLDIPSSAKSPQQMFSVVAKEIWAKDMGVDRNDLVVVSVMPCLAKKYEASREEFSKNGNPDTDISISTRELAELIKQKGFNFTNLPDSEFDAPYGTSSGAADIFGRTGGVIEAATRTAYEWITGNELEKVDFEQLRGLEGIRIAEVPELQIEGSAFRIGIAHGLGAARELLDKIKSGEEVVHAIEIMACKGGCIGGGGQPYHHGNFEIIKKRFEGIQAIDNGKELRKSHENPYIKQLYEKHLGEPMSHKAHELLHTKYFARKKN</sequence>
<dbReference type="InterPro" id="IPR013352">
    <property type="entry name" value="Fe_hydrogenase_subset"/>
</dbReference>
<dbReference type="PROSITE" id="PS51085">
    <property type="entry name" value="2FE2S_FER_2"/>
    <property type="match status" value="1"/>
</dbReference>
<dbReference type="SMART" id="SM00902">
    <property type="entry name" value="Fe_hyd_SSU"/>
    <property type="match status" value="1"/>
</dbReference>
<evidence type="ECO:0000313" key="17">
    <source>
        <dbReference type="EMBL" id="TDT67428.1"/>
    </source>
</evidence>
<dbReference type="SUPFAM" id="SSF53920">
    <property type="entry name" value="Fe-only hydrogenase"/>
    <property type="match status" value="1"/>
</dbReference>
<dbReference type="Gene3D" id="3.40.950.10">
    <property type="entry name" value="Fe-only Hydrogenase (Larger Subunit), Chain L, domain 3"/>
    <property type="match status" value="1"/>
</dbReference>
<evidence type="ECO:0000259" key="15">
    <source>
        <dbReference type="PROSITE" id="PS51379"/>
    </source>
</evidence>
<evidence type="ECO:0000256" key="2">
    <source>
        <dbReference type="ARBA" id="ARBA00004370"/>
    </source>
</evidence>
<dbReference type="InterPro" id="IPR050340">
    <property type="entry name" value="Cytosolic_Fe-S_CAF"/>
</dbReference>
<dbReference type="InterPro" id="IPR036991">
    <property type="entry name" value="Fe_hydrogenase_ssu_sf"/>
</dbReference>
<dbReference type="InterPro" id="IPR001041">
    <property type="entry name" value="2Fe-2S_ferredoxin-type"/>
</dbReference>
<evidence type="ECO:0000256" key="8">
    <source>
        <dbReference type="ARBA" id="ARBA00022967"/>
    </source>
</evidence>
<dbReference type="InterPro" id="IPR003149">
    <property type="entry name" value="Fe_hydrogenase_ssu"/>
</dbReference>
<dbReference type="Gene3D" id="3.10.20.740">
    <property type="match status" value="1"/>
</dbReference>
<dbReference type="CDD" id="cd00207">
    <property type="entry name" value="fer2"/>
    <property type="match status" value="1"/>
</dbReference>
<dbReference type="PROSITE" id="PS51839">
    <property type="entry name" value="4FE4S_HC3"/>
    <property type="match status" value="1"/>
</dbReference>
<evidence type="ECO:0000256" key="3">
    <source>
        <dbReference type="ARBA" id="ARBA00005404"/>
    </source>
</evidence>
<dbReference type="Pfam" id="PF10588">
    <property type="entry name" value="NADH-G_4Fe-4S_3"/>
    <property type="match status" value="1"/>
</dbReference>
<dbReference type="Gene3D" id="3.40.50.1780">
    <property type="match status" value="1"/>
</dbReference>
<keyword evidence="12" id="KW-0472">Membrane</keyword>
<dbReference type="NCBIfam" id="NF040763">
    <property type="entry name" value="FeFe_hydrog_A6"/>
    <property type="match status" value="1"/>
</dbReference>
<evidence type="ECO:0000259" key="16">
    <source>
        <dbReference type="PROSITE" id="PS51839"/>
    </source>
</evidence>
<feature type="domain" description="4Fe-4S ferredoxin-type" evidence="15">
    <location>
        <begin position="184"/>
        <end position="215"/>
    </location>
</feature>
<dbReference type="FunFam" id="3.30.70.20:FF:000035">
    <property type="entry name" value="Iron hydrogenase 1"/>
    <property type="match status" value="1"/>
</dbReference>
<feature type="domain" description="2Fe-2S ferredoxin-type" evidence="14">
    <location>
        <begin position="2"/>
        <end position="85"/>
    </location>
</feature>
<dbReference type="PROSITE" id="PS51379">
    <property type="entry name" value="4FE4S_FER_2"/>
    <property type="match status" value="2"/>
</dbReference>
<evidence type="ECO:0000256" key="1">
    <source>
        <dbReference type="ARBA" id="ARBA00001966"/>
    </source>
</evidence>
<feature type="domain" description="4Fe-4S His(Cys)3-ligated-type" evidence="16">
    <location>
        <begin position="85"/>
        <end position="124"/>
    </location>
</feature>
<dbReference type="InterPro" id="IPR009016">
    <property type="entry name" value="Fe_hydrogenase"/>
</dbReference>
<reference evidence="17 18" key="1">
    <citation type="submission" date="2019-03" db="EMBL/GenBank/DDBJ databases">
        <title>Genomic Encyclopedia of Type Strains, Phase IV (KMG-IV): sequencing the most valuable type-strain genomes for metagenomic binning, comparative biology and taxonomic classification.</title>
        <authorList>
            <person name="Goeker M."/>
        </authorList>
    </citation>
    <scope>NUCLEOTIDE SEQUENCE [LARGE SCALE GENOMIC DNA]</scope>
    <source>
        <strain evidence="17 18">DSM 100055</strain>
    </source>
</reference>
<evidence type="ECO:0000256" key="10">
    <source>
        <dbReference type="ARBA" id="ARBA00023014"/>
    </source>
</evidence>
<comment type="similarity">
    <text evidence="3">Belongs to the complex I 75 kDa subunit family.</text>
</comment>
<proteinExistence type="inferred from homology"/>
<dbReference type="InterPro" id="IPR036010">
    <property type="entry name" value="2Fe-2S_ferredoxin-like_sf"/>
</dbReference>
<comment type="caution">
    <text evidence="17">The sequence shown here is derived from an EMBL/GenBank/DDBJ whole genome shotgun (WGS) entry which is preliminary data.</text>
</comment>
<evidence type="ECO:0000256" key="9">
    <source>
        <dbReference type="ARBA" id="ARBA00023004"/>
    </source>
</evidence>
<evidence type="ECO:0000256" key="4">
    <source>
        <dbReference type="ARBA" id="ARBA00022485"/>
    </source>
</evidence>
<dbReference type="SUPFAM" id="SSF54862">
    <property type="entry name" value="4Fe-4S ferredoxins"/>
    <property type="match status" value="1"/>
</dbReference>
<dbReference type="GO" id="GO:0051539">
    <property type="term" value="F:4 iron, 4 sulfur cluster binding"/>
    <property type="evidence" value="ECO:0007669"/>
    <property type="project" value="UniProtKB-KW"/>
</dbReference>
<organism evidence="17 18">
    <name type="scientific">Hypnocyclicus thermotrophus</name>
    <dbReference type="NCBI Taxonomy" id="1627895"/>
    <lineage>
        <taxon>Bacteria</taxon>
        <taxon>Fusobacteriati</taxon>
        <taxon>Fusobacteriota</taxon>
        <taxon>Fusobacteriia</taxon>
        <taxon>Fusobacteriales</taxon>
        <taxon>Fusobacteriaceae</taxon>
        <taxon>Hypnocyclicus</taxon>
    </lineage>
</organism>
<accession>A0AA46I4Y2</accession>
<dbReference type="Pfam" id="PF13510">
    <property type="entry name" value="Fer2_4"/>
    <property type="match status" value="1"/>
</dbReference>
<dbReference type="EMBL" id="SOBG01000010">
    <property type="protein sequence ID" value="TDT67428.1"/>
    <property type="molecule type" value="Genomic_DNA"/>
</dbReference>
<dbReference type="AlphaFoldDB" id="A0AA46I4Y2"/>
<keyword evidence="8" id="KW-1278">Translocase</keyword>
<dbReference type="InterPro" id="IPR004108">
    <property type="entry name" value="Fe_hydrogenase_lsu_C"/>
</dbReference>
<keyword evidence="11" id="KW-0520">NAD</keyword>
<comment type="subcellular location">
    <subcellularLocation>
        <location evidence="2">Membrane</location>
    </subcellularLocation>
</comment>
<keyword evidence="18" id="KW-1185">Reference proteome</keyword>
<dbReference type="Gene3D" id="3.30.70.20">
    <property type="match status" value="1"/>
</dbReference>
<protein>
    <submittedName>
        <fullName evidence="17">NAD(P)-dependent iron-only hydrogenase catalytic subunit</fullName>
    </submittedName>
</protein>
<evidence type="ECO:0000313" key="18">
    <source>
        <dbReference type="Proteomes" id="UP000294678"/>
    </source>
</evidence>
<evidence type="ECO:0000256" key="11">
    <source>
        <dbReference type="ARBA" id="ARBA00023027"/>
    </source>
</evidence>
<dbReference type="InterPro" id="IPR017896">
    <property type="entry name" value="4Fe4S_Fe-S-bd"/>
</dbReference>
<dbReference type="NCBIfam" id="TIGR02512">
    <property type="entry name" value="FeFe_hydrog_A"/>
    <property type="match status" value="1"/>
</dbReference>
<dbReference type="PROSITE" id="PS00198">
    <property type="entry name" value="4FE4S_FER_1"/>
    <property type="match status" value="1"/>
</dbReference>
<evidence type="ECO:0000256" key="7">
    <source>
        <dbReference type="ARBA" id="ARBA00022737"/>
    </source>
</evidence>
<dbReference type="InterPro" id="IPR054351">
    <property type="entry name" value="NADH_UbQ_OxRdtase_ferredoxin"/>
</dbReference>
<dbReference type="Pfam" id="PF02906">
    <property type="entry name" value="Fe_hyd_lg_C"/>
    <property type="match status" value="1"/>
</dbReference>
<feature type="domain" description="4Fe-4S ferredoxin-type" evidence="15">
    <location>
        <begin position="143"/>
        <end position="173"/>
    </location>
</feature>
<dbReference type="GO" id="GO:0051537">
    <property type="term" value="F:2 iron, 2 sulfur cluster binding"/>
    <property type="evidence" value="ECO:0007669"/>
    <property type="project" value="UniProtKB-KW"/>
</dbReference>
<dbReference type="SMART" id="SM00929">
    <property type="entry name" value="NADH-G_4Fe-4S_3"/>
    <property type="match status" value="1"/>
</dbReference>
<evidence type="ECO:0000259" key="14">
    <source>
        <dbReference type="PROSITE" id="PS51085"/>
    </source>
</evidence>
<evidence type="ECO:0000256" key="12">
    <source>
        <dbReference type="ARBA" id="ARBA00023136"/>
    </source>
</evidence>
<keyword evidence="6" id="KW-0479">Metal-binding</keyword>
<dbReference type="InterPro" id="IPR049830">
    <property type="entry name" value="HndD"/>
</dbReference>
<comment type="cofactor">
    <cofactor evidence="13">
        <name>[2Fe-2S] cluster</name>
        <dbReference type="ChEBI" id="CHEBI:190135"/>
    </cofactor>
</comment>
<comment type="cofactor">
    <cofactor evidence="1">
        <name>[4Fe-4S] cluster</name>
        <dbReference type="ChEBI" id="CHEBI:49883"/>
    </cofactor>
</comment>
<keyword evidence="10" id="KW-0411">Iron-sulfur</keyword>
<evidence type="ECO:0000256" key="5">
    <source>
        <dbReference type="ARBA" id="ARBA00022714"/>
    </source>
</evidence>
<gene>
    <name evidence="17" type="ORF">EV215_1985</name>
</gene>
<dbReference type="GO" id="GO:0005506">
    <property type="term" value="F:iron ion binding"/>
    <property type="evidence" value="ECO:0007669"/>
    <property type="project" value="InterPro"/>
</dbReference>
<dbReference type="Pfam" id="PF02256">
    <property type="entry name" value="Fe_hyd_SSU"/>
    <property type="match status" value="1"/>
</dbReference>
<dbReference type="FunFam" id="3.10.20.740:FF:000004">
    <property type="entry name" value="NADH-quinone oxidoreductase"/>
    <property type="match status" value="1"/>
</dbReference>
<dbReference type="GO" id="GO:0016020">
    <property type="term" value="C:membrane"/>
    <property type="evidence" value="ECO:0007669"/>
    <property type="project" value="UniProtKB-SubCell"/>
</dbReference>
<dbReference type="InterPro" id="IPR019574">
    <property type="entry name" value="NADH_UbQ_OxRdtase_Gsu_4Fe4S-bd"/>
</dbReference>
<dbReference type="Proteomes" id="UP000294678">
    <property type="component" value="Unassembled WGS sequence"/>
</dbReference>
<evidence type="ECO:0000256" key="13">
    <source>
        <dbReference type="ARBA" id="ARBA00034078"/>
    </source>
</evidence>
<dbReference type="SUPFAM" id="SSF54292">
    <property type="entry name" value="2Fe-2S ferredoxin-like"/>
    <property type="match status" value="1"/>
</dbReference>